<reference evidence="2" key="3">
    <citation type="submission" date="2010-09" db="EMBL/GenBank/DDBJ databases">
        <title>Annotation of Gaeumannomyces graminis var. tritici R3-111a-1.</title>
        <authorList>
            <consortium name="The Broad Institute Genome Sequencing Platform"/>
            <person name="Ma L.-J."/>
            <person name="Dead R."/>
            <person name="Young S.K."/>
            <person name="Zeng Q."/>
            <person name="Gargeya S."/>
            <person name="Fitzgerald M."/>
            <person name="Haas B."/>
            <person name="Abouelleil A."/>
            <person name="Alvarado L."/>
            <person name="Arachchi H.M."/>
            <person name="Berlin A."/>
            <person name="Brown A."/>
            <person name="Chapman S.B."/>
            <person name="Chen Z."/>
            <person name="Dunbar C."/>
            <person name="Freedman E."/>
            <person name="Gearin G."/>
            <person name="Gellesch M."/>
            <person name="Goldberg J."/>
            <person name="Griggs A."/>
            <person name="Gujja S."/>
            <person name="Heiman D."/>
            <person name="Howarth C."/>
            <person name="Larson L."/>
            <person name="Lui A."/>
            <person name="MacDonald P.J.P."/>
            <person name="Mehta T."/>
            <person name="Montmayeur A."/>
            <person name="Murphy C."/>
            <person name="Neiman D."/>
            <person name="Pearson M."/>
            <person name="Priest M."/>
            <person name="Roberts A."/>
            <person name="Saif S."/>
            <person name="Shea T."/>
            <person name="Shenoy N."/>
            <person name="Sisk P."/>
            <person name="Stolte C."/>
            <person name="Sykes S."/>
            <person name="Yandava C."/>
            <person name="Wortman J."/>
            <person name="Nusbaum C."/>
            <person name="Birren B."/>
        </authorList>
    </citation>
    <scope>NUCLEOTIDE SEQUENCE</scope>
    <source>
        <strain evidence="2">R3-111a-1</strain>
    </source>
</reference>
<dbReference type="VEuPathDB" id="FungiDB:GGTG_10408"/>
<sequence length="51" mass="5447">MANGSHIVTPMRPARPGASGPSTVAKFWGDEAPENMDCWAAQCEFRNAAVL</sequence>
<feature type="region of interest" description="Disordered" evidence="1">
    <location>
        <begin position="1"/>
        <end position="22"/>
    </location>
</feature>
<dbReference type="EnsemblFungi" id="EJT71148">
    <property type="protein sequence ID" value="EJT71148"/>
    <property type="gene ID" value="GGTG_10408"/>
</dbReference>
<keyword evidence="4" id="KW-1185">Reference proteome</keyword>
<evidence type="ECO:0000256" key="1">
    <source>
        <dbReference type="SAM" id="MobiDB-lite"/>
    </source>
</evidence>
<accession>J3PA82</accession>
<reference evidence="3" key="5">
    <citation type="submission" date="2018-04" db="UniProtKB">
        <authorList>
            <consortium name="EnsemblFungi"/>
        </authorList>
    </citation>
    <scope>IDENTIFICATION</scope>
    <source>
        <strain evidence="3">R3-111a-1</strain>
    </source>
</reference>
<dbReference type="RefSeq" id="XP_009226545.1">
    <property type="nucleotide sequence ID" value="XM_009228281.1"/>
</dbReference>
<proteinExistence type="predicted"/>
<evidence type="ECO:0000313" key="3">
    <source>
        <dbReference type="EnsemblFungi" id="EJT71148"/>
    </source>
</evidence>
<organism evidence="2">
    <name type="scientific">Gaeumannomyces tritici (strain R3-111a-1)</name>
    <name type="common">Wheat and barley take-all root rot fungus</name>
    <name type="synonym">Gaeumannomyces graminis var. tritici</name>
    <dbReference type="NCBI Taxonomy" id="644352"/>
    <lineage>
        <taxon>Eukaryota</taxon>
        <taxon>Fungi</taxon>
        <taxon>Dikarya</taxon>
        <taxon>Ascomycota</taxon>
        <taxon>Pezizomycotina</taxon>
        <taxon>Sordariomycetes</taxon>
        <taxon>Sordariomycetidae</taxon>
        <taxon>Magnaporthales</taxon>
        <taxon>Magnaporthaceae</taxon>
        <taxon>Gaeumannomyces</taxon>
    </lineage>
</organism>
<gene>
    <name evidence="3" type="primary">20350866</name>
    <name evidence="2" type="ORF">GGTG_10408</name>
</gene>
<reference evidence="2" key="2">
    <citation type="submission" date="2010-07" db="EMBL/GenBank/DDBJ databases">
        <authorList>
            <consortium name="The Broad Institute Genome Sequencing Platform"/>
            <consortium name="Broad Institute Genome Sequencing Center for Infectious Disease"/>
            <person name="Ma L.-J."/>
            <person name="Dead R."/>
            <person name="Young S."/>
            <person name="Zeng Q."/>
            <person name="Koehrsen M."/>
            <person name="Alvarado L."/>
            <person name="Berlin A."/>
            <person name="Chapman S.B."/>
            <person name="Chen Z."/>
            <person name="Freedman E."/>
            <person name="Gellesch M."/>
            <person name="Goldberg J."/>
            <person name="Griggs A."/>
            <person name="Gujja S."/>
            <person name="Heilman E.R."/>
            <person name="Heiman D."/>
            <person name="Hepburn T."/>
            <person name="Howarth C."/>
            <person name="Jen D."/>
            <person name="Larson L."/>
            <person name="Mehta T."/>
            <person name="Neiman D."/>
            <person name="Pearson M."/>
            <person name="Roberts A."/>
            <person name="Saif S."/>
            <person name="Shea T."/>
            <person name="Shenoy N."/>
            <person name="Sisk P."/>
            <person name="Stolte C."/>
            <person name="Sykes S."/>
            <person name="Walk T."/>
            <person name="White J."/>
            <person name="Yandava C."/>
            <person name="Haas B."/>
            <person name="Nusbaum C."/>
            <person name="Birren B."/>
        </authorList>
    </citation>
    <scope>NUCLEOTIDE SEQUENCE</scope>
    <source>
        <strain evidence="2">R3-111a-1</strain>
    </source>
</reference>
<protein>
    <submittedName>
        <fullName evidence="2 3">Uncharacterized protein</fullName>
    </submittedName>
</protein>
<dbReference type="GeneID" id="20350866"/>
<reference evidence="3" key="4">
    <citation type="journal article" date="2015" name="G3 (Bethesda)">
        <title>Genome sequences of three phytopathogenic species of the Magnaporthaceae family of fungi.</title>
        <authorList>
            <person name="Okagaki L.H."/>
            <person name="Nunes C.C."/>
            <person name="Sailsbery J."/>
            <person name="Clay B."/>
            <person name="Brown D."/>
            <person name="John T."/>
            <person name="Oh Y."/>
            <person name="Young N."/>
            <person name="Fitzgerald M."/>
            <person name="Haas B.J."/>
            <person name="Zeng Q."/>
            <person name="Young S."/>
            <person name="Adiconis X."/>
            <person name="Fan L."/>
            <person name="Levin J.Z."/>
            <person name="Mitchell T.K."/>
            <person name="Okubara P.A."/>
            <person name="Farman M.L."/>
            <person name="Kohn L.M."/>
            <person name="Birren B."/>
            <person name="Ma L.-J."/>
            <person name="Dean R.A."/>
        </authorList>
    </citation>
    <scope>NUCLEOTIDE SEQUENCE</scope>
    <source>
        <strain evidence="3">R3-111a-1</strain>
    </source>
</reference>
<dbReference type="EMBL" id="GL385400">
    <property type="protein sequence ID" value="EJT71148.1"/>
    <property type="molecule type" value="Genomic_DNA"/>
</dbReference>
<dbReference type="Proteomes" id="UP000006039">
    <property type="component" value="Unassembled WGS sequence"/>
</dbReference>
<name>J3PA82_GAET3</name>
<evidence type="ECO:0000313" key="4">
    <source>
        <dbReference type="Proteomes" id="UP000006039"/>
    </source>
</evidence>
<dbReference type="AlphaFoldDB" id="J3PA82"/>
<dbReference type="HOGENOM" id="CLU_3106477_0_0_1"/>
<reference evidence="4" key="1">
    <citation type="submission" date="2010-07" db="EMBL/GenBank/DDBJ databases">
        <title>The genome sequence of Gaeumannomyces graminis var. tritici strain R3-111a-1.</title>
        <authorList>
            <consortium name="The Broad Institute Genome Sequencing Platform"/>
            <person name="Ma L.-J."/>
            <person name="Dead R."/>
            <person name="Young S."/>
            <person name="Zeng Q."/>
            <person name="Koehrsen M."/>
            <person name="Alvarado L."/>
            <person name="Berlin A."/>
            <person name="Chapman S.B."/>
            <person name="Chen Z."/>
            <person name="Freedman E."/>
            <person name="Gellesch M."/>
            <person name="Goldberg J."/>
            <person name="Griggs A."/>
            <person name="Gujja S."/>
            <person name="Heilman E.R."/>
            <person name="Heiman D."/>
            <person name="Hepburn T."/>
            <person name="Howarth C."/>
            <person name="Jen D."/>
            <person name="Larson L."/>
            <person name="Mehta T."/>
            <person name="Neiman D."/>
            <person name="Pearson M."/>
            <person name="Roberts A."/>
            <person name="Saif S."/>
            <person name="Shea T."/>
            <person name="Shenoy N."/>
            <person name="Sisk P."/>
            <person name="Stolte C."/>
            <person name="Sykes S."/>
            <person name="Walk T."/>
            <person name="White J."/>
            <person name="Yandava C."/>
            <person name="Haas B."/>
            <person name="Nusbaum C."/>
            <person name="Birren B."/>
        </authorList>
    </citation>
    <scope>NUCLEOTIDE SEQUENCE [LARGE SCALE GENOMIC DNA]</scope>
    <source>
        <strain evidence="4">R3-111a-1</strain>
    </source>
</reference>
<evidence type="ECO:0000313" key="2">
    <source>
        <dbReference type="EMBL" id="EJT71148.1"/>
    </source>
</evidence>